<proteinExistence type="inferred from homology"/>
<evidence type="ECO:0000313" key="4">
    <source>
        <dbReference type="EMBL" id="MBQ0932103.1"/>
    </source>
</evidence>
<gene>
    <name evidence="4" type="ORF">KAK03_16605</name>
</gene>
<dbReference type="InterPro" id="IPR005031">
    <property type="entry name" value="COQ10_START"/>
</dbReference>
<dbReference type="SUPFAM" id="SSF55961">
    <property type="entry name" value="Bet v1-like"/>
    <property type="match status" value="1"/>
</dbReference>
<evidence type="ECO:0000256" key="1">
    <source>
        <dbReference type="ARBA" id="ARBA00008918"/>
    </source>
</evidence>
<keyword evidence="5" id="KW-1185">Reference proteome</keyword>
<feature type="domain" description="Coenzyme Q-binding protein COQ10 START" evidence="3">
    <location>
        <begin position="47"/>
        <end position="170"/>
    </location>
</feature>
<accession>A0A941BHX9</accession>
<dbReference type="AlphaFoldDB" id="A0A941BHX9"/>
<comment type="similarity">
    <text evidence="1">Belongs to the ribosome association toxin RatA family.</text>
</comment>
<name>A0A941BHX9_9BURK</name>
<evidence type="ECO:0000313" key="5">
    <source>
        <dbReference type="Proteomes" id="UP000676246"/>
    </source>
</evidence>
<dbReference type="EMBL" id="JAGQDD010000013">
    <property type="protein sequence ID" value="MBQ0932103.1"/>
    <property type="molecule type" value="Genomic_DNA"/>
</dbReference>
<dbReference type="RefSeq" id="WP_210855394.1">
    <property type="nucleotide sequence ID" value="NZ_JAGQDD010000013.1"/>
</dbReference>
<dbReference type="InterPro" id="IPR023393">
    <property type="entry name" value="START-like_dom_sf"/>
</dbReference>
<evidence type="ECO:0000259" key="3">
    <source>
        <dbReference type="Pfam" id="PF03364"/>
    </source>
</evidence>
<reference evidence="4 5" key="1">
    <citation type="submission" date="2021-04" db="EMBL/GenBank/DDBJ databases">
        <title>The genome sequence of Ideonella sp. 3Y2.</title>
        <authorList>
            <person name="Liu Y."/>
        </authorList>
    </citation>
    <scope>NUCLEOTIDE SEQUENCE [LARGE SCALE GENOMIC DNA]</scope>
    <source>
        <strain evidence="4 5">3Y2</strain>
    </source>
</reference>
<dbReference type="PROSITE" id="PS51257">
    <property type="entry name" value="PROKAR_LIPOPROTEIN"/>
    <property type="match status" value="1"/>
</dbReference>
<sequence length="211" mass="23244">MRASRALLPMLLALACRAGGEPTVAPTDVQVQRQGSHFSIDVVMHAAVPPPLAFEVLTDFDHMARFVPNLSESRVLERRDLTWRVAQKGAAHWGPITLPFESVRELQLDPPREIRAHALSGSAAAMDTLMQLEPEPGGTRLHYHAEVEPGRWFPPGLGPALVQHETAEQFSALLREMAARRAPQGVSGIQPVTFCRAETLNCRRPQPMRAA</sequence>
<feature type="signal peptide" evidence="2">
    <location>
        <begin position="1"/>
        <end position="18"/>
    </location>
</feature>
<feature type="chain" id="PRO_5036930218" evidence="2">
    <location>
        <begin position="19"/>
        <end position="211"/>
    </location>
</feature>
<dbReference type="Pfam" id="PF03364">
    <property type="entry name" value="Polyketide_cyc"/>
    <property type="match status" value="1"/>
</dbReference>
<dbReference type="Gene3D" id="3.30.530.20">
    <property type="match status" value="1"/>
</dbReference>
<comment type="caution">
    <text evidence="4">The sequence shown here is derived from an EMBL/GenBank/DDBJ whole genome shotgun (WGS) entry which is preliminary data.</text>
</comment>
<dbReference type="Proteomes" id="UP000676246">
    <property type="component" value="Unassembled WGS sequence"/>
</dbReference>
<evidence type="ECO:0000256" key="2">
    <source>
        <dbReference type="SAM" id="SignalP"/>
    </source>
</evidence>
<protein>
    <submittedName>
        <fullName evidence="4">SRPBCC family protein</fullName>
    </submittedName>
</protein>
<organism evidence="4 5">
    <name type="scientific">Ideonella alba</name>
    <dbReference type="NCBI Taxonomy" id="2824118"/>
    <lineage>
        <taxon>Bacteria</taxon>
        <taxon>Pseudomonadati</taxon>
        <taxon>Pseudomonadota</taxon>
        <taxon>Betaproteobacteria</taxon>
        <taxon>Burkholderiales</taxon>
        <taxon>Sphaerotilaceae</taxon>
        <taxon>Ideonella</taxon>
    </lineage>
</organism>
<keyword evidence="2" id="KW-0732">Signal</keyword>